<dbReference type="EMBL" id="JAPFPW010000002">
    <property type="protein sequence ID" value="MCW7752878.1"/>
    <property type="molecule type" value="Genomic_DNA"/>
</dbReference>
<protein>
    <submittedName>
        <fullName evidence="5">MG2 domain-containing protein</fullName>
    </submittedName>
</protein>
<dbReference type="SUPFAM" id="SSF48239">
    <property type="entry name" value="Terpenoid cyclases/Protein prenyltransferases"/>
    <property type="match status" value="1"/>
</dbReference>
<dbReference type="Gene3D" id="1.50.10.20">
    <property type="match status" value="1"/>
</dbReference>
<comment type="similarity">
    <text evidence="1">Belongs to the protease inhibitor I39 (alpha-2-macroglobulin) family. Bacterial alpha-2-macroglobulin subfamily.</text>
</comment>
<dbReference type="Pfam" id="PF07703">
    <property type="entry name" value="A2M_BRD"/>
    <property type="match status" value="1"/>
</dbReference>
<dbReference type="InterPro" id="IPR008930">
    <property type="entry name" value="Terpenoid_cyclase/PrenylTrfase"/>
</dbReference>
<evidence type="ECO:0000313" key="5">
    <source>
        <dbReference type="EMBL" id="MCW7752878.1"/>
    </source>
</evidence>
<evidence type="ECO:0000256" key="2">
    <source>
        <dbReference type="ARBA" id="ARBA00022729"/>
    </source>
</evidence>
<gene>
    <name evidence="5" type="ORF">OOT00_02650</name>
</gene>
<dbReference type="RefSeq" id="WP_265423739.1">
    <property type="nucleotide sequence ID" value="NZ_JAPFPW010000002.1"/>
</dbReference>
<keyword evidence="6" id="KW-1185">Reference proteome</keyword>
<evidence type="ECO:0000313" key="6">
    <source>
        <dbReference type="Proteomes" id="UP001209681"/>
    </source>
</evidence>
<dbReference type="SMART" id="SM01360">
    <property type="entry name" value="A2M"/>
    <property type="match status" value="1"/>
</dbReference>
<dbReference type="Gene3D" id="2.60.40.1930">
    <property type="match status" value="1"/>
</dbReference>
<sequence length="1878" mass="207977">MRKQTPSLLFLCLLWLPSMALSSPLLRIVPQGENVPMDQRIRLEFDRPMVALGQAEAKEVPVQISPPVQGQWRWTDPQTLSFRPNPEEKLKPATRYTVDVEKGLTALDGTAVPATKNNSFTTTRPEITHAFFQRWANAATPVFQIHANLPLTRESVEKSVVFRSGDFLWTVQAHAAGDTPKASVATSWIIKPPILPGNQEAELMVKAGLISPEGPEPGIEKRGIRTFATFPQPSFLGIRYTSLDGNSIFVPSHTPDASEPKIFPAADPQSHTELVFSTPVRLSDAAAHVRFTPPLPGNQKPWDGFYDYDPSRTLHTQNAEYGISLPVNPNPKSQYTISVPDSLPDTFGRTLKKNSQVIFQTDHLKPSFSLPGNTAVLEKGLPSDIPLFLTNIDSFRIRGMAMDGVGLYPVDTGKRETGLLADKPALLGAGIRTILPESGIVSGEIITEPEVRTWEGASRFLAIVSPWQVVVKLGHFNSLVWVTDLRTGIPVPGVRIHIREGREKDLEIHEKMVSSAITNSEGVALLPGTAELDPEQNIAGRGDYREDKPLWFLEASLEKDRILFPLDWRFSLHLWQVSDPPVFSNSRAAYGHLKAWGLTSQGIYRTGETMEYKIYIRNQDITGLIEPPLSGWTLRILDPRDQEIHARTDLDLSKFGSLHGAFPIPEDGAVGRYRFQLSHEKSPADLYPLSVMVTDFSTAPFRTQADISALRAKPGDTLDLKASAALHAGGAYTDAPARIRSHIHARPFTPPHPLLRNFFFDSNNGKPSIPEHTLTDITRTLDSHGTASIRQEIPETDMAYGELSLETSVSDERGKSVSATTRIPFEGRDLLVGIRSLEWMQQKGKTAEFQVVVCNPEGSIIPDIPISFRAERQEVSVIRARGAGDAYTPRYTTQWKERASTRLTSGQTPVDAVFTPNSPGRWRVSVTIHDSQGRSHTTRIPVWVSGPGSVTWENPEDQRIEMIPEKDSYRVGETARILVKNPFPGAMALISVERYGILRHEVRPLKNAAEIIEIPIGPAALPGCYVAISLLSPRVAGSQAPETGPDMGKPAFRSGYLYLSVTAPQKKIPVSVTMEKEHYKPGEEVRGSLQIPADLAMDTEIAMVVLDSAIFDLLPGGRRNFDPHTGLYTSVSSIDVETYTLLTRLLGMQKLDAKGATPAGDGGGLRLRENFRGVAYWNPEMLPDENGRVTFSFPAPDNLTGWEVLAMAVSPRERMGTGQQLFKVNRPTEIRPIMPNFLRKEDRLQAGFSILNRTDEQRNIHIRAELHNDGRLLTQRHFDASFAPWQRSSFFLPMDADHTGTLRMEIIAKDALDGDALAHSLDIRDSLLLETQAVSGKADNTHTGIPIRIPGNARTDVGGIGIRLSPSLLSAVEAPLLFLKDYPYTCWEQQLSKAMGAALYLSMMDYLPDELQWEEAETLISDILSQAGRFQSENGAMGYFPSAGGGENPFLSAFTALMFKRLSEFGFTPDPEVSRRLETYLDTLLRRNVSGTPVLDRSSRMMALLALAPDADATLFDRLMPQPQQDGLFATALFLEAGARQGLAYHKLAPVVDALMARTHRTPKGMAAQDDESLAHPWLMGSHNRTQAAVLMAMIRLARLPDAPPELHSYVSLLVNELMEGQGDEARWQGTQENLFAAMAAAEYALTYESATVDLHAEVQDPSGLYGGVHFRDIRDTAVRITRPMHPDDPGREQTLHIQRQGKGPLYYTAALTFASHGPLPPADSGLHVNLTAISINDTPANTTEFKNLSRGDRVRLAYDITSTQNLHFIMAEIPLPAGFEAVNPHLATSETDMDRSVLPEGIRHGSPWPFYHQEFRHEAVRFFAEEMPAGTWRLTFTVQAIAEGRFHMPAAHGEALYRPEIWGRDKERIIKIGPRIP</sequence>
<proteinExistence type="inferred from homology"/>
<name>A0ABT3N5Y7_9BACT</name>
<organism evidence="5 6">
    <name type="scientific">Desulfobotulus pelophilus</name>
    <dbReference type="NCBI Taxonomy" id="2823377"/>
    <lineage>
        <taxon>Bacteria</taxon>
        <taxon>Pseudomonadati</taxon>
        <taxon>Thermodesulfobacteriota</taxon>
        <taxon>Desulfobacteria</taxon>
        <taxon>Desulfobacterales</taxon>
        <taxon>Desulfobacteraceae</taxon>
        <taxon>Desulfobotulus</taxon>
    </lineage>
</organism>
<dbReference type="InterPro" id="IPR041246">
    <property type="entry name" value="Bact_MG10"/>
</dbReference>
<dbReference type="InterPro" id="IPR011625">
    <property type="entry name" value="A2M_N_BRD"/>
</dbReference>
<keyword evidence="2" id="KW-0732">Signal</keyword>
<evidence type="ECO:0000256" key="1">
    <source>
        <dbReference type="ARBA" id="ARBA00010556"/>
    </source>
</evidence>
<dbReference type="Gene3D" id="2.60.40.3710">
    <property type="match status" value="1"/>
</dbReference>
<evidence type="ECO:0000259" key="3">
    <source>
        <dbReference type="SMART" id="SM01359"/>
    </source>
</evidence>
<dbReference type="PANTHER" id="PTHR40094">
    <property type="entry name" value="ALPHA-2-MACROGLOBULIN HOMOLOG"/>
    <property type="match status" value="1"/>
</dbReference>
<dbReference type="Pfam" id="PF01835">
    <property type="entry name" value="MG2"/>
    <property type="match status" value="1"/>
</dbReference>
<evidence type="ECO:0000259" key="4">
    <source>
        <dbReference type="SMART" id="SM01360"/>
    </source>
</evidence>
<dbReference type="InterPro" id="IPR051802">
    <property type="entry name" value="YfhM-like"/>
</dbReference>
<dbReference type="InterPro" id="IPR002890">
    <property type="entry name" value="MG2"/>
</dbReference>
<accession>A0ABT3N5Y7</accession>
<dbReference type="Pfam" id="PF00207">
    <property type="entry name" value="A2M"/>
    <property type="match status" value="1"/>
</dbReference>
<dbReference type="Pfam" id="PF17973">
    <property type="entry name" value="bMG10"/>
    <property type="match status" value="1"/>
</dbReference>
<dbReference type="InterPro" id="IPR001599">
    <property type="entry name" value="Macroglobln_a2"/>
</dbReference>
<dbReference type="Pfam" id="PF13205">
    <property type="entry name" value="Big_5"/>
    <property type="match status" value="1"/>
</dbReference>
<dbReference type="PANTHER" id="PTHR40094:SF1">
    <property type="entry name" value="UBIQUITIN DOMAIN-CONTAINING PROTEIN"/>
    <property type="match status" value="1"/>
</dbReference>
<feature type="domain" description="Alpha-2-macroglobulin bait region" evidence="3">
    <location>
        <begin position="960"/>
        <end position="1113"/>
    </location>
</feature>
<reference evidence="5 6" key="1">
    <citation type="submission" date="2022-11" db="EMBL/GenBank/DDBJ databases">
        <title>Desulfobotulus tamanensis H1 sp. nov. - anaerobic, alkaliphilic, sulphate reducing bacterium isolated from terrestrial mud volcano.</title>
        <authorList>
            <person name="Frolova A."/>
            <person name="Merkel A.Y."/>
            <person name="Slobodkin A.I."/>
        </authorList>
    </citation>
    <scope>NUCLEOTIDE SEQUENCE [LARGE SCALE GENOMIC DNA]</scope>
    <source>
        <strain evidence="5 6">H1</strain>
    </source>
</reference>
<feature type="domain" description="Alpha-2-macroglobulin" evidence="4">
    <location>
        <begin position="1174"/>
        <end position="1264"/>
    </location>
</feature>
<dbReference type="InterPro" id="IPR032812">
    <property type="entry name" value="SbsA_Ig"/>
</dbReference>
<dbReference type="SMART" id="SM01359">
    <property type="entry name" value="A2M_N_2"/>
    <property type="match status" value="1"/>
</dbReference>
<comment type="caution">
    <text evidence="5">The sequence shown here is derived from an EMBL/GenBank/DDBJ whole genome shotgun (WGS) entry which is preliminary data.</text>
</comment>
<dbReference type="Proteomes" id="UP001209681">
    <property type="component" value="Unassembled WGS sequence"/>
</dbReference>